<dbReference type="Pfam" id="PF01906">
    <property type="entry name" value="YbjQ_1"/>
    <property type="match status" value="1"/>
</dbReference>
<keyword evidence="3" id="KW-1185">Reference proteome</keyword>
<accession>A0A1K1T6M9</accession>
<dbReference type="AlphaFoldDB" id="A0A1K1T6M9"/>
<protein>
    <submittedName>
        <fullName evidence="2">Putative heavy-metal-binding</fullName>
    </submittedName>
</protein>
<dbReference type="InterPro" id="IPR035439">
    <property type="entry name" value="UPF0145_dom_sf"/>
</dbReference>
<evidence type="ECO:0000313" key="3">
    <source>
        <dbReference type="Proteomes" id="UP000182740"/>
    </source>
</evidence>
<name>A0A1K1T6M9_9PSEU</name>
<dbReference type="RefSeq" id="WP_072481474.1">
    <property type="nucleotide sequence ID" value="NZ_FPJG01000006.1"/>
</dbReference>
<organism evidence="2 3">
    <name type="scientific">Amycolatopsis australiensis</name>
    <dbReference type="NCBI Taxonomy" id="546364"/>
    <lineage>
        <taxon>Bacteria</taxon>
        <taxon>Bacillati</taxon>
        <taxon>Actinomycetota</taxon>
        <taxon>Actinomycetes</taxon>
        <taxon>Pseudonocardiales</taxon>
        <taxon>Pseudonocardiaceae</taxon>
        <taxon>Amycolatopsis</taxon>
    </lineage>
</organism>
<dbReference type="SUPFAM" id="SSF117782">
    <property type="entry name" value="YbjQ-like"/>
    <property type="match status" value="1"/>
</dbReference>
<evidence type="ECO:0000256" key="1">
    <source>
        <dbReference type="ARBA" id="ARBA00010751"/>
    </source>
</evidence>
<dbReference type="Gene3D" id="3.30.110.70">
    <property type="entry name" value="Hypothetical protein apc22750. Chain B"/>
    <property type="match status" value="1"/>
</dbReference>
<reference evidence="3" key="1">
    <citation type="submission" date="2016-11" db="EMBL/GenBank/DDBJ databases">
        <authorList>
            <person name="Varghese N."/>
            <person name="Submissions S."/>
        </authorList>
    </citation>
    <scope>NUCLEOTIDE SEQUENCE [LARGE SCALE GENOMIC DNA]</scope>
    <source>
        <strain evidence="3">DSM 44671</strain>
    </source>
</reference>
<dbReference type="Proteomes" id="UP000182740">
    <property type="component" value="Unassembled WGS sequence"/>
</dbReference>
<dbReference type="EMBL" id="FPJG01000006">
    <property type="protein sequence ID" value="SFW92226.1"/>
    <property type="molecule type" value="Genomic_DNA"/>
</dbReference>
<dbReference type="OrthoDB" id="3289343at2"/>
<dbReference type="STRING" id="546364.SAMN04489730_8470"/>
<comment type="similarity">
    <text evidence="1">Belongs to the UPF0145 family.</text>
</comment>
<gene>
    <name evidence="2" type="ORF">SAMN04489730_8470</name>
</gene>
<dbReference type="InterPro" id="IPR002765">
    <property type="entry name" value="UPF0145_YbjQ-like"/>
</dbReference>
<sequence length="240" mass="24235">MHPRAGRYATSGLRTSLLPVPGAVGAEAVGLRPIGEVMGCVVERADDVAASMRRGYATALGRLRAEASALGADGVLAIGCTVTRVSATVREYVVLGTAVRAARGRRPAEPFTTGLPGPDVAKLLLAGWVPVTLAIGIDGGTAYDIAMTDRPGEEAKAPTELVTRVRAGARAEFLAAVRRSGADGGLVSAATVRAWALGHTGAAAVASVFGTAVARVAAGPAPTRSRGVLPLGEDRPGPGR</sequence>
<proteinExistence type="inferred from homology"/>
<evidence type="ECO:0000313" key="2">
    <source>
        <dbReference type="EMBL" id="SFW92226.1"/>
    </source>
</evidence>